<proteinExistence type="predicted"/>
<dbReference type="SUPFAM" id="SSF52788">
    <property type="entry name" value="Phosphotyrosine protein phosphatases I"/>
    <property type="match status" value="1"/>
</dbReference>
<dbReference type="KEGG" id="tmar:MARIT_1200"/>
<reference evidence="1 2" key="1">
    <citation type="submission" date="2016-11" db="EMBL/GenBank/DDBJ databases">
        <authorList>
            <person name="Jaros S."/>
            <person name="Januszkiewicz K."/>
            <person name="Wedrychowicz H."/>
        </authorList>
    </citation>
    <scope>NUCLEOTIDE SEQUENCE [LARGE SCALE GENOMIC DNA]</scope>
    <source>
        <strain evidence="1">NCIMB 2154T</strain>
    </source>
</reference>
<dbReference type="PANTHER" id="PTHR43428:SF1">
    <property type="entry name" value="ARSENATE REDUCTASE"/>
    <property type="match status" value="1"/>
</dbReference>
<organism evidence="1 2">
    <name type="scientific">Tenacibaculum maritimum NCIMB 2154</name>
    <dbReference type="NCBI Taxonomy" id="1349785"/>
    <lineage>
        <taxon>Bacteria</taxon>
        <taxon>Pseudomonadati</taxon>
        <taxon>Bacteroidota</taxon>
        <taxon>Flavobacteriia</taxon>
        <taxon>Flavobacteriales</taxon>
        <taxon>Flavobacteriaceae</taxon>
        <taxon>Tenacibaculum</taxon>
    </lineage>
</organism>
<dbReference type="GeneID" id="47722748"/>
<dbReference type="PANTHER" id="PTHR43428">
    <property type="entry name" value="ARSENATE REDUCTASE"/>
    <property type="match status" value="1"/>
</dbReference>
<keyword evidence="2" id="KW-1185">Reference proteome</keyword>
<dbReference type="STRING" id="1349785.GCA_000509405_00355"/>
<dbReference type="OrthoDB" id="9793058at2"/>
<dbReference type="AlphaFoldDB" id="A0A2H1E8F1"/>
<protein>
    <submittedName>
        <fullName evidence="1">Arsenate reductase</fullName>
    </submittedName>
</protein>
<dbReference type="EMBL" id="LT634361">
    <property type="protein sequence ID" value="SFZ81611.1"/>
    <property type="molecule type" value="Genomic_DNA"/>
</dbReference>
<dbReference type="Proteomes" id="UP000231564">
    <property type="component" value="Chromosome MARIT"/>
</dbReference>
<dbReference type="RefSeq" id="WP_024742279.1">
    <property type="nucleotide sequence ID" value="NZ_BAUG01000057.1"/>
</dbReference>
<gene>
    <name evidence="1" type="primary">arsC</name>
    <name evidence="1" type="ORF">MARIT_1200</name>
</gene>
<dbReference type="InterPro" id="IPR036196">
    <property type="entry name" value="Ptyr_pPase_sf"/>
</dbReference>
<accession>A0A2H1E8F1</accession>
<name>A0A2H1E8F1_9FLAO</name>
<sequence>MISTKTLDTIKFFTDSLKKSTITNERKELLFSIAAKIAEEYLDREKINLNFICTHNSRRSQFAQIWAFFAAEYYELENIHAYSGGTAVTAFHKNTVKALQQSGFNFNIIDFSHQNPKYLISFSKTKKHSLGFSKLFDDANNPYPYIAITTCNSADENCPFIPDAIDRFHLPYVDPKISDNTASQADKYLETSQEIATEIGFLFSEIKRIIEAAD</sequence>
<evidence type="ECO:0000313" key="1">
    <source>
        <dbReference type="EMBL" id="SFZ81611.1"/>
    </source>
</evidence>
<dbReference type="Gene3D" id="3.40.50.2300">
    <property type="match status" value="1"/>
</dbReference>
<evidence type="ECO:0000313" key="2">
    <source>
        <dbReference type="Proteomes" id="UP000231564"/>
    </source>
</evidence>